<comment type="subunit">
    <text evidence="4">Component of the Mediator complex.</text>
</comment>
<evidence type="ECO:0000256" key="1">
    <source>
        <dbReference type="ARBA" id="ARBA00004123"/>
    </source>
</evidence>
<comment type="function">
    <text evidence="4">Component of the Mediator complex, a coactivator involved in the regulated transcription of nearly all RNA polymerase II-dependent genes. Mediator functions as a bridge to convey information from gene-specific regulatory proteins to the basal RNA polymerase II transcription machinery. Mediator is recruited to promoters by direct interactions with regulatory proteins and serves as a scaffold for the assembly of a functional pre-initiation complex with RNA polymerase II and the general transcription factors.</text>
</comment>
<keyword evidence="3 4" id="KW-0539">Nucleus</keyword>
<keyword evidence="4" id="KW-0010">Activator</keyword>
<comment type="caution">
    <text evidence="5">The sequence shown here is derived from an EMBL/GenBank/DDBJ whole genome shotgun (WGS) entry which is preliminary data.</text>
</comment>
<dbReference type="GO" id="GO:0006357">
    <property type="term" value="P:regulation of transcription by RNA polymerase II"/>
    <property type="evidence" value="ECO:0007669"/>
    <property type="project" value="InterPro"/>
</dbReference>
<dbReference type="Pfam" id="PF10280">
    <property type="entry name" value="Med11"/>
    <property type="match status" value="1"/>
</dbReference>
<protein>
    <recommendedName>
        <fullName evidence="4">Mediator of RNA polymerase II transcription subunit 11</fullName>
    </recommendedName>
    <alternativeName>
        <fullName evidence="4">Mediator complex subunit 11</fullName>
    </alternativeName>
</protein>
<sequence length="178" mass="19495">MTTTTDSEVELPDIDPIWTTSRTARQIYALGEVEKDITRLLSLAASSISLLTLPQTDGPDDGLPQGEERSEQFVLEISEYFERLDSIQGAIRSSLAHIRHSRIAPSAINAPPPGFIPPSLGVGLPSSDGDPLKKNRGLQEERIERDAWKGILDALLRMKDAQDAAKKEVSEDSSAMQE</sequence>
<dbReference type="GO" id="GO:0016592">
    <property type="term" value="C:mediator complex"/>
    <property type="evidence" value="ECO:0007669"/>
    <property type="project" value="InterPro"/>
</dbReference>
<accession>A0A9P5YGY3</accession>
<evidence type="ECO:0000313" key="5">
    <source>
        <dbReference type="EMBL" id="KAF9469712.1"/>
    </source>
</evidence>
<keyword evidence="4" id="KW-0804">Transcription</keyword>
<dbReference type="InterPro" id="IPR019404">
    <property type="entry name" value="Mediator_Med11"/>
</dbReference>
<dbReference type="EMBL" id="MU150229">
    <property type="protein sequence ID" value="KAF9469712.1"/>
    <property type="molecule type" value="Genomic_DNA"/>
</dbReference>
<name>A0A9P5YGY3_9AGAR</name>
<organism evidence="5 6">
    <name type="scientific">Collybia nuda</name>
    <dbReference type="NCBI Taxonomy" id="64659"/>
    <lineage>
        <taxon>Eukaryota</taxon>
        <taxon>Fungi</taxon>
        <taxon>Dikarya</taxon>
        <taxon>Basidiomycota</taxon>
        <taxon>Agaricomycotina</taxon>
        <taxon>Agaricomycetes</taxon>
        <taxon>Agaricomycetidae</taxon>
        <taxon>Agaricales</taxon>
        <taxon>Tricholomatineae</taxon>
        <taxon>Clitocybaceae</taxon>
        <taxon>Collybia</taxon>
    </lineage>
</organism>
<evidence type="ECO:0000313" key="6">
    <source>
        <dbReference type="Proteomes" id="UP000807353"/>
    </source>
</evidence>
<evidence type="ECO:0000256" key="3">
    <source>
        <dbReference type="ARBA" id="ARBA00023242"/>
    </source>
</evidence>
<dbReference type="GO" id="GO:0003712">
    <property type="term" value="F:transcription coregulator activity"/>
    <property type="evidence" value="ECO:0007669"/>
    <property type="project" value="InterPro"/>
</dbReference>
<keyword evidence="4" id="KW-0805">Transcription regulation</keyword>
<evidence type="ECO:0000256" key="2">
    <source>
        <dbReference type="ARBA" id="ARBA00008186"/>
    </source>
</evidence>
<proteinExistence type="inferred from homology"/>
<reference evidence="5" key="1">
    <citation type="submission" date="2020-11" db="EMBL/GenBank/DDBJ databases">
        <authorList>
            <consortium name="DOE Joint Genome Institute"/>
            <person name="Ahrendt S."/>
            <person name="Riley R."/>
            <person name="Andreopoulos W."/>
            <person name="Labutti K."/>
            <person name="Pangilinan J."/>
            <person name="Ruiz-Duenas F.J."/>
            <person name="Barrasa J.M."/>
            <person name="Sanchez-Garcia M."/>
            <person name="Camarero S."/>
            <person name="Miyauchi S."/>
            <person name="Serrano A."/>
            <person name="Linde D."/>
            <person name="Babiker R."/>
            <person name="Drula E."/>
            <person name="Ayuso-Fernandez I."/>
            <person name="Pacheco R."/>
            <person name="Padilla G."/>
            <person name="Ferreira P."/>
            <person name="Barriuso J."/>
            <person name="Kellner H."/>
            <person name="Castanera R."/>
            <person name="Alfaro M."/>
            <person name="Ramirez L."/>
            <person name="Pisabarro A.G."/>
            <person name="Kuo A."/>
            <person name="Tritt A."/>
            <person name="Lipzen A."/>
            <person name="He G."/>
            <person name="Yan M."/>
            <person name="Ng V."/>
            <person name="Cullen D."/>
            <person name="Martin F."/>
            <person name="Rosso M.-N."/>
            <person name="Henrissat B."/>
            <person name="Hibbett D."/>
            <person name="Martinez A.T."/>
            <person name="Grigoriev I.V."/>
        </authorList>
    </citation>
    <scope>NUCLEOTIDE SEQUENCE</scope>
    <source>
        <strain evidence="5">CBS 247.69</strain>
    </source>
</reference>
<evidence type="ECO:0000256" key="4">
    <source>
        <dbReference type="RuleBase" id="RU364147"/>
    </source>
</evidence>
<comment type="subcellular location">
    <subcellularLocation>
        <location evidence="1 4">Nucleus</location>
    </subcellularLocation>
</comment>
<gene>
    <name evidence="4" type="primary">MED11</name>
    <name evidence="5" type="ORF">BDZ94DRAFT_22069</name>
</gene>
<dbReference type="Proteomes" id="UP000807353">
    <property type="component" value="Unassembled WGS sequence"/>
</dbReference>
<keyword evidence="6" id="KW-1185">Reference proteome</keyword>
<dbReference type="OrthoDB" id="3358442at2759"/>
<dbReference type="AlphaFoldDB" id="A0A9P5YGY3"/>
<comment type="similarity">
    <text evidence="2 4">Belongs to the Mediator complex subunit 11 family.</text>
</comment>